<evidence type="ECO:0000313" key="1">
    <source>
        <dbReference type="EMBL" id="PWG15991.1"/>
    </source>
</evidence>
<evidence type="ECO:0008006" key="3">
    <source>
        <dbReference type="Google" id="ProtNLM"/>
    </source>
</evidence>
<dbReference type="AlphaFoldDB" id="A0A2V1P0A0"/>
<keyword evidence="2" id="KW-1185">Reference proteome</keyword>
<dbReference type="Proteomes" id="UP000245293">
    <property type="component" value="Unassembled WGS sequence"/>
</dbReference>
<accession>A0A2V1P0A0</accession>
<comment type="caution">
    <text evidence="1">The sequence shown here is derived from an EMBL/GenBank/DDBJ whole genome shotgun (WGS) entry which is preliminary data.</text>
</comment>
<sequence>MATKEELEEQLQTARNDIATLTAMAGETAREQARNGVDHARASVDGLSSETRALYDSARSEGARLRQQTEHQVQDHPFAATGLAFATGVVVAGLMARR</sequence>
<dbReference type="EMBL" id="QETF01000019">
    <property type="protein sequence ID" value="PWG15991.1"/>
    <property type="molecule type" value="Genomic_DNA"/>
</dbReference>
<dbReference type="OrthoDB" id="7866263at2"/>
<name>A0A2V1P0A0_9RHOB</name>
<gene>
    <name evidence="1" type="ORF">DFK10_13830</name>
</gene>
<evidence type="ECO:0000313" key="2">
    <source>
        <dbReference type="Proteomes" id="UP000245293"/>
    </source>
</evidence>
<dbReference type="RefSeq" id="WP_109389622.1">
    <property type="nucleotide sequence ID" value="NZ_QETF01000019.1"/>
</dbReference>
<reference evidence="2" key="1">
    <citation type="submission" date="2018-05" db="EMBL/GenBank/DDBJ databases">
        <authorList>
            <person name="Du Z."/>
            <person name="Wang X."/>
        </authorList>
    </citation>
    <scope>NUCLEOTIDE SEQUENCE [LARGE SCALE GENOMIC DNA]</scope>
    <source>
        <strain evidence="2">WDS4C29</strain>
    </source>
</reference>
<protein>
    <recommendedName>
        <fullName evidence="3">DUF883 domain-containing protein</fullName>
    </recommendedName>
</protein>
<organism evidence="1 2">
    <name type="scientific">Salibaculum griseiflavum</name>
    <dbReference type="NCBI Taxonomy" id="1914409"/>
    <lineage>
        <taxon>Bacteria</taxon>
        <taxon>Pseudomonadati</taxon>
        <taxon>Pseudomonadota</taxon>
        <taxon>Alphaproteobacteria</taxon>
        <taxon>Rhodobacterales</taxon>
        <taxon>Roseobacteraceae</taxon>
        <taxon>Salibaculum</taxon>
    </lineage>
</organism>
<proteinExistence type="predicted"/>